<organism evidence="1 2">
    <name type="scientific">Neomicrococcus aestuarii</name>
    <dbReference type="NCBI Taxonomy" id="556325"/>
    <lineage>
        <taxon>Bacteria</taxon>
        <taxon>Bacillati</taxon>
        <taxon>Actinomycetota</taxon>
        <taxon>Actinomycetes</taxon>
        <taxon>Micrococcales</taxon>
        <taxon>Micrococcaceae</taxon>
        <taxon>Neomicrococcus</taxon>
    </lineage>
</organism>
<sequence>MTILDIPHHEKSALSKVLRFSRGQVRNFRDYGGFAKATTQRHFSKDHRTRMAAISAGVRLPDRYPRLGTGSVAAVTMVRNEEDIIEQTVNHLLEQGVDYVLIADNNSTDSTPEILAKLSNNPRIGLAFDSVPAYFQSEKMENLTSFARSIGATWVIPFDADEYWYAEGQTLASYLRNSDGKRFPALVHNAFPTLDSAHELWVDESHEVLPKTAFKSFPFSYPTMGNHFAGRPGQFQGGLHIIHHPWRSKAQIREKSRNGSLALKLAGFETQYGSQWTGIDDKSDLMVDQIWESILRQEPDPVLGLRATGPFHLVDPRNMSSWNLTTP</sequence>
<accession>A0A7W8TRJ0</accession>
<dbReference type="AlphaFoldDB" id="A0A7W8TRJ0"/>
<dbReference type="Proteomes" id="UP000580797">
    <property type="component" value="Unassembled WGS sequence"/>
</dbReference>
<dbReference type="Gene3D" id="3.90.550.10">
    <property type="entry name" value="Spore Coat Polysaccharide Biosynthesis Protein SpsA, Chain A"/>
    <property type="match status" value="1"/>
</dbReference>
<dbReference type="InterPro" id="IPR029044">
    <property type="entry name" value="Nucleotide-diphossugar_trans"/>
</dbReference>
<name>A0A7W8TRJ0_9MICC</name>
<dbReference type="Pfam" id="PF13704">
    <property type="entry name" value="Glyco_tranf_2_4"/>
    <property type="match status" value="1"/>
</dbReference>
<protein>
    <submittedName>
        <fullName evidence="1">Uncharacterized protein</fullName>
    </submittedName>
</protein>
<proteinExistence type="predicted"/>
<dbReference type="CDD" id="cd00761">
    <property type="entry name" value="Glyco_tranf_GTA_type"/>
    <property type="match status" value="1"/>
</dbReference>
<gene>
    <name evidence="1" type="ORF">HD598_000156</name>
</gene>
<evidence type="ECO:0000313" key="2">
    <source>
        <dbReference type="Proteomes" id="UP000580797"/>
    </source>
</evidence>
<dbReference type="RefSeq" id="WP_183663052.1">
    <property type="nucleotide sequence ID" value="NZ_JACHDR010000001.1"/>
</dbReference>
<comment type="caution">
    <text evidence="1">The sequence shown here is derived from an EMBL/GenBank/DDBJ whole genome shotgun (WGS) entry which is preliminary data.</text>
</comment>
<dbReference type="EMBL" id="JACHDR010000001">
    <property type="protein sequence ID" value="MBB5511469.1"/>
    <property type="molecule type" value="Genomic_DNA"/>
</dbReference>
<evidence type="ECO:0000313" key="1">
    <source>
        <dbReference type="EMBL" id="MBB5511469.1"/>
    </source>
</evidence>
<dbReference type="SUPFAM" id="SSF53448">
    <property type="entry name" value="Nucleotide-diphospho-sugar transferases"/>
    <property type="match status" value="1"/>
</dbReference>
<reference evidence="1 2" key="1">
    <citation type="submission" date="2020-08" db="EMBL/GenBank/DDBJ databases">
        <title>Sequencing the genomes of 1000 actinobacteria strains.</title>
        <authorList>
            <person name="Klenk H.-P."/>
        </authorList>
    </citation>
    <scope>NUCLEOTIDE SEQUENCE [LARGE SCALE GENOMIC DNA]</scope>
    <source>
        <strain evidence="1 2">DSM 105783</strain>
    </source>
</reference>